<evidence type="ECO:0000313" key="9">
    <source>
        <dbReference type="EMBL" id="MFD2472390.1"/>
    </source>
</evidence>
<sequence length="226" mass="23054">MKVGARSVVAVIAAKDLRVELRARHATVLVGPFVATLVVSFGLSLGPGGAAVERLAPGLLWLTALFGAVLLCRRAYEAEFDDDAMLGLLLSPRPNSVLYLGKAIAIAIQLAVLESGVFGLVAVLYGLPAAASPGGLAAALLLGALGMGGLGALLGAVSGAARTRESVLPLLVFPLSVPMLIAGAKATAIALYGPIGELGRWLGLLLVVALVFWAAGTLLFDYMVED</sequence>
<comment type="caution">
    <text evidence="9">The sequence shown here is derived from an EMBL/GenBank/DDBJ whole genome shotgun (WGS) entry which is preliminary data.</text>
</comment>
<keyword evidence="6 8" id="KW-1133">Transmembrane helix</keyword>
<comment type="subcellular location">
    <subcellularLocation>
        <location evidence="1">Membrane</location>
        <topology evidence="1">Multi-pass membrane protein</topology>
    </subcellularLocation>
</comment>
<dbReference type="EMBL" id="JBHUKS010000026">
    <property type="protein sequence ID" value="MFD2472390.1"/>
    <property type="molecule type" value="Genomic_DNA"/>
</dbReference>
<dbReference type="PANTHER" id="PTHR30070">
    <property type="entry name" value="HEME EXPORTER PROTEIN B"/>
    <property type="match status" value="1"/>
</dbReference>
<protein>
    <submittedName>
        <fullName evidence="9">Heme exporter protein CcmB</fullName>
    </submittedName>
</protein>
<evidence type="ECO:0000256" key="2">
    <source>
        <dbReference type="ARBA" id="ARBA00010544"/>
    </source>
</evidence>
<keyword evidence="10" id="KW-1185">Reference proteome</keyword>
<evidence type="ECO:0000313" key="10">
    <source>
        <dbReference type="Proteomes" id="UP001597483"/>
    </source>
</evidence>
<evidence type="ECO:0000256" key="6">
    <source>
        <dbReference type="ARBA" id="ARBA00022989"/>
    </source>
</evidence>
<accession>A0ABW5HGS5</accession>
<dbReference type="InterPro" id="IPR003544">
    <property type="entry name" value="Cyt_c_biogenesis_CcmB"/>
</dbReference>
<dbReference type="Proteomes" id="UP001597483">
    <property type="component" value="Unassembled WGS sequence"/>
</dbReference>
<evidence type="ECO:0000256" key="1">
    <source>
        <dbReference type="ARBA" id="ARBA00004141"/>
    </source>
</evidence>
<dbReference type="PRINTS" id="PR01414">
    <property type="entry name" value="CCMBBIOGNSIS"/>
</dbReference>
<keyword evidence="4 8" id="KW-0812">Transmembrane</keyword>
<evidence type="ECO:0000256" key="4">
    <source>
        <dbReference type="ARBA" id="ARBA00022692"/>
    </source>
</evidence>
<feature type="transmembrane region" description="Helical" evidence="8">
    <location>
        <begin position="58"/>
        <end position="76"/>
    </location>
</feature>
<evidence type="ECO:0000256" key="8">
    <source>
        <dbReference type="SAM" id="Phobius"/>
    </source>
</evidence>
<evidence type="ECO:0000256" key="3">
    <source>
        <dbReference type="ARBA" id="ARBA00022448"/>
    </source>
</evidence>
<comment type="similarity">
    <text evidence="2">Belongs to the CcmB/CycW/HelB family.</text>
</comment>
<gene>
    <name evidence="9" type="ORF">ACFSVL_33690</name>
</gene>
<organism evidence="9 10">
    <name type="scientific">Amycolatopsis silviterrae</name>
    <dbReference type="NCBI Taxonomy" id="1656914"/>
    <lineage>
        <taxon>Bacteria</taxon>
        <taxon>Bacillati</taxon>
        <taxon>Actinomycetota</taxon>
        <taxon>Actinomycetes</taxon>
        <taxon>Pseudonocardiales</taxon>
        <taxon>Pseudonocardiaceae</taxon>
        <taxon>Amycolatopsis</taxon>
    </lineage>
</organism>
<feature type="transmembrane region" description="Helical" evidence="8">
    <location>
        <begin position="201"/>
        <end position="224"/>
    </location>
</feature>
<feature type="transmembrane region" description="Helical" evidence="8">
    <location>
        <begin position="26"/>
        <end position="46"/>
    </location>
</feature>
<name>A0ABW5HGS5_9PSEU</name>
<keyword evidence="3" id="KW-0813">Transport</keyword>
<feature type="transmembrane region" description="Helical" evidence="8">
    <location>
        <begin position="170"/>
        <end position="195"/>
    </location>
</feature>
<keyword evidence="7 8" id="KW-0472">Membrane</keyword>
<evidence type="ECO:0000256" key="5">
    <source>
        <dbReference type="ARBA" id="ARBA00022748"/>
    </source>
</evidence>
<evidence type="ECO:0000256" key="7">
    <source>
        <dbReference type="ARBA" id="ARBA00023136"/>
    </source>
</evidence>
<feature type="transmembrane region" description="Helical" evidence="8">
    <location>
        <begin position="137"/>
        <end position="158"/>
    </location>
</feature>
<feature type="transmembrane region" description="Helical" evidence="8">
    <location>
        <begin position="97"/>
        <end position="125"/>
    </location>
</feature>
<dbReference type="PANTHER" id="PTHR30070:SF1">
    <property type="entry name" value="CYTOCHROME C BIOGENESIS B-RELATED"/>
    <property type="match status" value="1"/>
</dbReference>
<dbReference type="Pfam" id="PF03379">
    <property type="entry name" value="CcmB"/>
    <property type="match status" value="1"/>
</dbReference>
<dbReference type="RefSeq" id="WP_378310030.1">
    <property type="nucleotide sequence ID" value="NZ_JBHUKS010000026.1"/>
</dbReference>
<reference evidence="10" key="1">
    <citation type="journal article" date="2019" name="Int. J. Syst. Evol. Microbiol.">
        <title>The Global Catalogue of Microorganisms (GCM) 10K type strain sequencing project: providing services to taxonomists for standard genome sequencing and annotation.</title>
        <authorList>
            <consortium name="The Broad Institute Genomics Platform"/>
            <consortium name="The Broad Institute Genome Sequencing Center for Infectious Disease"/>
            <person name="Wu L."/>
            <person name="Ma J."/>
        </authorList>
    </citation>
    <scope>NUCLEOTIDE SEQUENCE [LARGE SCALE GENOMIC DNA]</scope>
    <source>
        <strain evidence="10">CGMCC 4.7641</strain>
    </source>
</reference>
<keyword evidence="5" id="KW-0201">Cytochrome c-type biogenesis</keyword>
<proteinExistence type="inferred from homology"/>